<comment type="subcellular location">
    <subcellularLocation>
        <location evidence="1">Membrane</location>
        <topology evidence="1">Multi-pass membrane protein</topology>
    </subcellularLocation>
</comment>
<reference evidence="9" key="1">
    <citation type="submission" date="2021-06" db="EMBL/GenBank/DDBJ databases">
        <authorList>
            <person name="Hodson N. C."/>
            <person name="Mongue J. A."/>
            <person name="Jaron S. K."/>
        </authorList>
    </citation>
    <scope>NUCLEOTIDE SEQUENCE</scope>
</reference>
<comment type="similarity">
    <text evidence="2">Belongs to the DUOXA family.</text>
</comment>
<dbReference type="Proteomes" id="UP000708208">
    <property type="component" value="Unassembled WGS sequence"/>
</dbReference>
<dbReference type="AlphaFoldDB" id="A0A8J2JMQ2"/>
<feature type="transmembrane region" description="Helical" evidence="8">
    <location>
        <begin position="71"/>
        <end position="90"/>
    </location>
</feature>
<feature type="transmembrane region" description="Helical" evidence="8">
    <location>
        <begin position="203"/>
        <end position="223"/>
    </location>
</feature>
<feature type="region of interest" description="Disordered" evidence="7">
    <location>
        <begin position="357"/>
        <end position="376"/>
    </location>
</feature>
<dbReference type="InterPro" id="IPR018469">
    <property type="entry name" value="Dual_oxidase_maturation_fac"/>
</dbReference>
<keyword evidence="4 8" id="KW-1133">Transmembrane helix</keyword>
<dbReference type="GO" id="GO:0015031">
    <property type="term" value="P:protein transport"/>
    <property type="evidence" value="ECO:0007669"/>
    <property type="project" value="InterPro"/>
</dbReference>
<feature type="transmembrane region" description="Helical" evidence="8">
    <location>
        <begin position="285"/>
        <end position="305"/>
    </location>
</feature>
<evidence type="ECO:0000256" key="3">
    <source>
        <dbReference type="ARBA" id="ARBA00022692"/>
    </source>
</evidence>
<evidence type="ECO:0000256" key="5">
    <source>
        <dbReference type="ARBA" id="ARBA00023136"/>
    </source>
</evidence>
<evidence type="ECO:0000256" key="6">
    <source>
        <dbReference type="ARBA" id="ARBA00023180"/>
    </source>
</evidence>
<keyword evidence="5 8" id="KW-0472">Membrane</keyword>
<dbReference type="Pfam" id="PF10204">
    <property type="entry name" value="DuoxA"/>
    <property type="match status" value="1"/>
</dbReference>
<feature type="transmembrane region" description="Helical" evidence="8">
    <location>
        <begin position="40"/>
        <end position="59"/>
    </location>
</feature>
<evidence type="ECO:0000256" key="7">
    <source>
        <dbReference type="SAM" id="MobiDB-lite"/>
    </source>
</evidence>
<dbReference type="PANTHER" id="PTHR31158:SF1">
    <property type="entry name" value="DOXA1 FACTOR-RELATED"/>
    <property type="match status" value="1"/>
</dbReference>
<dbReference type="OrthoDB" id="10042652at2759"/>
<keyword evidence="3 8" id="KW-0812">Transmembrane</keyword>
<comment type="caution">
    <text evidence="9">The sequence shown here is derived from an EMBL/GenBank/DDBJ whole genome shotgun (WGS) entry which is preliminary data.</text>
</comment>
<keyword evidence="10" id="KW-1185">Reference proteome</keyword>
<gene>
    <name evidence="9" type="ORF">AFUS01_LOCUS11695</name>
</gene>
<proteinExistence type="inferred from homology"/>
<feature type="region of interest" description="Disordered" evidence="7">
    <location>
        <begin position="420"/>
        <end position="447"/>
    </location>
</feature>
<organism evidence="9 10">
    <name type="scientific">Allacma fusca</name>
    <dbReference type="NCBI Taxonomy" id="39272"/>
    <lineage>
        <taxon>Eukaryota</taxon>
        <taxon>Metazoa</taxon>
        <taxon>Ecdysozoa</taxon>
        <taxon>Arthropoda</taxon>
        <taxon>Hexapoda</taxon>
        <taxon>Collembola</taxon>
        <taxon>Symphypleona</taxon>
        <taxon>Sminthuridae</taxon>
        <taxon>Allacma</taxon>
    </lineage>
</organism>
<sequence>MAGENCDYLDPLTDSWFSFQREEGYPTRYGDHFNPAHVDVLTAGLILAFLIVAVCFYVILPGFSNSRRWSIFAYVTVSLFIGGVVVVGNYGHEWEVGKVEIISQYKPGSSEELHAHLGLHVALRGINITLKDVTGRNIDYNEHFSWEWGQGRFGFGKYAGRFSREFRAGVLKGLPYPILQVAEYFTFDGEGIRFGRHYRLAGWYAHIFMWSAFPSWIMANVLFSSAVKSGAVLLGLTGVLQLIAIGIWTFLRNPIELGIPFETPGLTSTADLGEVILSTQFGPDYYIVFLNGILCLLLGSTIFLLTEFMPDEMCLFFGIDPLTSYDEYVPSKTVGKPGIGKSGTPRDVEKGEGVPLLLPGEHEDAGQSEYGTSTKEGDLYDENATVLKRRKTSKRFKESIRTLGMKPKVIPRTNVRFQQSPSVAIIEEEKETPSPAINENAKDEMDDSFRDYANIPSHIQLGKK</sequence>
<name>A0A8J2JMQ2_9HEXA</name>
<protein>
    <recommendedName>
        <fullName evidence="11">Dual oxidase maturation factor 1</fullName>
    </recommendedName>
</protein>
<dbReference type="GO" id="GO:0005789">
    <property type="term" value="C:endoplasmic reticulum membrane"/>
    <property type="evidence" value="ECO:0007669"/>
    <property type="project" value="InterPro"/>
</dbReference>
<keyword evidence="6" id="KW-0325">Glycoprotein</keyword>
<evidence type="ECO:0008006" key="11">
    <source>
        <dbReference type="Google" id="ProtNLM"/>
    </source>
</evidence>
<dbReference type="PANTHER" id="PTHR31158">
    <property type="entry name" value="DUAL OXIDASE 2"/>
    <property type="match status" value="1"/>
</dbReference>
<evidence type="ECO:0000256" key="1">
    <source>
        <dbReference type="ARBA" id="ARBA00004141"/>
    </source>
</evidence>
<dbReference type="EMBL" id="CAJVCH010090414">
    <property type="protein sequence ID" value="CAG7722564.1"/>
    <property type="molecule type" value="Genomic_DNA"/>
</dbReference>
<evidence type="ECO:0000313" key="9">
    <source>
        <dbReference type="EMBL" id="CAG7722564.1"/>
    </source>
</evidence>
<evidence type="ECO:0000256" key="8">
    <source>
        <dbReference type="SAM" id="Phobius"/>
    </source>
</evidence>
<evidence type="ECO:0000313" key="10">
    <source>
        <dbReference type="Proteomes" id="UP000708208"/>
    </source>
</evidence>
<accession>A0A8J2JMQ2</accession>
<evidence type="ECO:0000256" key="4">
    <source>
        <dbReference type="ARBA" id="ARBA00022989"/>
    </source>
</evidence>
<evidence type="ECO:0000256" key="2">
    <source>
        <dbReference type="ARBA" id="ARBA00009816"/>
    </source>
</evidence>
<feature type="transmembrane region" description="Helical" evidence="8">
    <location>
        <begin position="230"/>
        <end position="251"/>
    </location>
</feature>